<dbReference type="GeneID" id="36841389"/>
<sequence>MDIDLKPLAPSLHATIAPNHTSVDARDSSRVTHVKVVLLSQKGEQAHTAVSAITVDHGEPTNSTLRFCENIGSVMDDDTDAKSHPWQCTTTPFLEWHSAPLPAWLPLPGSIAAAATASGVSRDSVTMAVFQKEAAVVASVSDLFVGTLPHPLDGRVYTWPVVLGMCGAGTHGPVWLDMDAATCDAMLSAWLAGDIGAPTRVANRCETDIDSSALSTDDEAAGGDGCLVPTTTTTDDECDGGASRPKRGGRTGATAGKRRRCLSSDKSGNAVGTSRGRRSVDGRDSQPNTTDDDDDVVARAPHHRSRAAGRMRRRSTAASDDDSIMARVDDLDIDDDDNADDHSNNATPTTRGPSDARRRRKSKTGGDSGSNAHNQRVRDDHANSRRYARSDAFEEDSDGDACAPEDDDDEPGEYDRCDDEIDVGDRDDDPNNGEDDEDIDDEDMDGDDDAADDTADCDVDDDLADDEDDLMDEDPNAE</sequence>
<protein>
    <submittedName>
        <fullName evidence="2">Rho binding incomplete domain containing protein</fullName>
    </submittedName>
</protein>
<reference evidence="2" key="1">
    <citation type="journal article" date="2018" name="Nat. Commun.">
        <title>Diversity and evolution of the emerging Pandoraviridae family.</title>
        <authorList>
            <person name="Legendre M."/>
            <person name="Fabre E."/>
            <person name="Poirot O."/>
            <person name="Jeudy S."/>
            <person name="Lartigue A."/>
            <person name="Alempic J.M."/>
            <person name="Beucher L."/>
            <person name="Philippe N."/>
            <person name="Bertaux L."/>
            <person name="Christo-Foroux E."/>
            <person name="Labadie K."/>
            <person name="Coute Y."/>
            <person name="Abergel C."/>
            <person name="Claverie J.M."/>
        </authorList>
    </citation>
    <scope>NUCLEOTIDE SEQUENCE [LARGE SCALE GENOMIC DNA]</scope>
    <source>
        <strain evidence="2">Macleodensis</strain>
    </source>
</reference>
<proteinExistence type="predicted"/>
<gene>
    <name evidence="2" type="ORF">pmac_cds_246</name>
</gene>
<dbReference type="Proteomes" id="UP000249758">
    <property type="component" value="Segment"/>
</dbReference>
<feature type="compositionally biased region" description="Basic residues" evidence="1">
    <location>
        <begin position="300"/>
        <end position="315"/>
    </location>
</feature>
<feature type="region of interest" description="Disordered" evidence="1">
    <location>
        <begin position="214"/>
        <end position="478"/>
    </location>
</feature>
<dbReference type="RefSeq" id="YP_009480930.1">
    <property type="nucleotide sequence ID" value="NC_037665.1"/>
</dbReference>
<feature type="compositionally biased region" description="Basic and acidic residues" evidence="1">
    <location>
        <begin position="376"/>
        <end position="392"/>
    </location>
</feature>
<dbReference type="KEGG" id="vg:36841389"/>
<evidence type="ECO:0000313" key="2">
    <source>
        <dbReference type="EMBL" id="AVK76934.1"/>
    </source>
</evidence>
<evidence type="ECO:0000256" key="1">
    <source>
        <dbReference type="SAM" id="MobiDB-lite"/>
    </source>
</evidence>
<organism evidence="2">
    <name type="scientific">Pandoravirus macleodensis</name>
    <dbReference type="NCBI Taxonomy" id="2107707"/>
    <lineage>
        <taxon>Viruses</taxon>
        <taxon>Pandoravirus</taxon>
    </lineage>
</organism>
<accession>A0A2U7UES5</accession>
<dbReference type="EMBL" id="MG011691">
    <property type="protein sequence ID" value="AVK76934.1"/>
    <property type="molecule type" value="Genomic_DNA"/>
</dbReference>
<feature type="compositionally biased region" description="Acidic residues" evidence="1">
    <location>
        <begin position="393"/>
        <end position="478"/>
    </location>
</feature>
<name>A0A2U7UES5_9VIRU</name>